<evidence type="ECO:0000256" key="1">
    <source>
        <dbReference type="ARBA" id="ARBA00023186"/>
    </source>
</evidence>
<dbReference type="InterPro" id="IPR018253">
    <property type="entry name" value="DnaJ_domain_CS"/>
</dbReference>
<dbReference type="AlphaFoldDB" id="A0A512RHT0"/>
<dbReference type="PANTHER" id="PTHR44360:SF1">
    <property type="entry name" value="DNAJ HOMOLOG SUBFAMILY B MEMBER 9"/>
    <property type="match status" value="1"/>
</dbReference>
<dbReference type="PANTHER" id="PTHR44360">
    <property type="entry name" value="DNAJ HOMOLOG SUBFAMILY B MEMBER 9"/>
    <property type="match status" value="1"/>
</dbReference>
<dbReference type="PROSITE" id="PS50076">
    <property type="entry name" value="DNAJ_2"/>
    <property type="match status" value="1"/>
</dbReference>
<dbReference type="EMBL" id="BKAU01000001">
    <property type="protein sequence ID" value="GEP95224.1"/>
    <property type="molecule type" value="Genomic_DNA"/>
</dbReference>
<accession>A0A512RHT0</accession>
<reference evidence="5 6" key="1">
    <citation type="submission" date="2019-07" db="EMBL/GenBank/DDBJ databases">
        <title>Whole genome shotgun sequence of Chitinophaga cymbidii NBRC 109752.</title>
        <authorList>
            <person name="Hosoyama A."/>
            <person name="Uohara A."/>
            <person name="Ohji S."/>
            <person name="Ichikawa N."/>
        </authorList>
    </citation>
    <scope>NUCLEOTIDE SEQUENCE [LARGE SCALE GENOMIC DNA]</scope>
    <source>
        <strain evidence="5 6">NBRC 109752</strain>
    </source>
</reference>
<feature type="transmembrane region" description="Helical" evidence="3">
    <location>
        <begin position="124"/>
        <end position="143"/>
    </location>
</feature>
<dbReference type="InterPro" id="IPR001623">
    <property type="entry name" value="DnaJ_domain"/>
</dbReference>
<evidence type="ECO:0000313" key="5">
    <source>
        <dbReference type="EMBL" id="GEP95224.1"/>
    </source>
</evidence>
<protein>
    <recommendedName>
        <fullName evidence="4">J domain-containing protein</fullName>
    </recommendedName>
</protein>
<keyword evidence="3" id="KW-0472">Membrane</keyword>
<dbReference type="PROSITE" id="PS00636">
    <property type="entry name" value="DNAJ_1"/>
    <property type="match status" value="1"/>
</dbReference>
<keyword evidence="1" id="KW-0143">Chaperone</keyword>
<dbReference type="Gene3D" id="1.10.287.110">
    <property type="entry name" value="DnaJ domain"/>
    <property type="match status" value="1"/>
</dbReference>
<keyword evidence="3" id="KW-0812">Transmembrane</keyword>
<comment type="caution">
    <text evidence="5">The sequence shown here is derived from an EMBL/GenBank/DDBJ whole genome shotgun (WGS) entry which is preliminary data.</text>
</comment>
<gene>
    <name evidence="5" type="ORF">CCY01nite_14840</name>
</gene>
<dbReference type="Proteomes" id="UP000321436">
    <property type="component" value="Unassembled WGS sequence"/>
</dbReference>
<dbReference type="PRINTS" id="PR00625">
    <property type="entry name" value="JDOMAIN"/>
</dbReference>
<dbReference type="GO" id="GO:0036503">
    <property type="term" value="P:ERAD pathway"/>
    <property type="evidence" value="ECO:0007669"/>
    <property type="project" value="TreeGrafter"/>
</dbReference>
<dbReference type="CDD" id="cd06257">
    <property type="entry name" value="DnaJ"/>
    <property type="match status" value="1"/>
</dbReference>
<keyword evidence="6" id="KW-1185">Reference proteome</keyword>
<dbReference type="SMART" id="SM00271">
    <property type="entry name" value="DnaJ"/>
    <property type="match status" value="1"/>
</dbReference>
<dbReference type="InterPro" id="IPR051948">
    <property type="entry name" value="Hsp70_co-chaperone_J-domain"/>
</dbReference>
<dbReference type="InterPro" id="IPR036869">
    <property type="entry name" value="J_dom_sf"/>
</dbReference>
<keyword evidence="3" id="KW-1133">Transmembrane helix</keyword>
<feature type="domain" description="J" evidence="4">
    <location>
        <begin position="3"/>
        <end position="68"/>
    </location>
</feature>
<dbReference type="SUPFAM" id="SSF46565">
    <property type="entry name" value="Chaperone J-domain"/>
    <property type="match status" value="1"/>
</dbReference>
<sequence>MRDFYYILGVDENASPDQIKSAFRKLSMKFHPDKNNGEKFYEDQFKAILEAWDTLSDPAKKARYDEQLKRYKAAAANIAYKDALIRKYEEELKRRGGAAHAPYQPPVQPSAQPTSQPYNIPRQMVIITGAIMLLFFVSLYLFAPREKRPIVRYQEVKLPDTTRRLFVTNNEAPVLPADPSLVLDGQTSTLKQFLNNEAHLRSNYSVTDIDNDGMPELLLSYHTGGAHCCNVDHLFVFGEGGRFDLVFSYTGGLYASGNKLSLYYYQDIGYYHSCYNCTITEKLPRQDVNAEINIIFDKGKLTPAPTNAQLNESIVINLAYLSSRGIPALDEEGWDDGSRKEIMLHMIAYHFNNRDITATKALFDQYYSWNDRADRWKDLVELIRKYEEIIFSNAAYREKRTF</sequence>
<evidence type="ECO:0000259" key="4">
    <source>
        <dbReference type="PROSITE" id="PS50076"/>
    </source>
</evidence>
<evidence type="ECO:0000256" key="2">
    <source>
        <dbReference type="SAM" id="MobiDB-lite"/>
    </source>
</evidence>
<dbReference type="GO" id="GO:0051087">
    <property type="term" value="F:protein-folding chaperone binding"/>
    <property type="evidence" value="ECO:0007669"/>
    <property type="project" value="TreeGrafter"/>
</dbReference>
<evidence type="ECO:0000256" key="3">
    <source>
        <dbReference type="SAM" id="Phobius"/>
    </source>
</evidence>
<dbReference type="Pfam" id="PF00226">
    <property type="entry name" value="DnaJ"/>
    <property type="match status" value="1"/>
</dbReference>
<name>A0A512RHT0_9BACT</name>
<proteinExistence type="predicted"/>
<dbReference type="OrthoDB" id="9779622at2"/>
<dbReference type="RefSeq" id="WP_146859308.1">
    <property type="nucleotide sequence ID" value="NZ_BKAU01000001.1"/>
</dbReference>
<evidence type="ECO:0000313" key="6">
    <source>
        <dbReference type="Proteomes" id="UP000321436"/>
    </source>
</evidence>
<feature type="region of interest" description="Disordered" evidence="2">
    <location>
        <begin position="96"/>
        <end position="115"/>
    </location>
</feature>
<organism evidence="5 6">
    <name type="scientific">Chitinophaga cymbidii</name>
    <dbReference type="NCBI Taxonomy" id="1096750"/>
    <lineage>
        <taxon>Bacteria</taxon>
        <taxon>Pseudomonadati</taxon>
        <taxon>Bacteroidota</taxon>
        <taxon>Chitinophagia</taxon>
        <taxon>Chitinophagales</taxon>
        <taxon>Chitinophagaceae</taxon>
        <taxon>Chitinophaga</taxon>
    </lineage>
</organism>
<dbReference type="GO" id="GO:0051787">
    <property type="term" value="F:misfolded protein binding"/>
    <property type="evidence" value="ECO:0007669"/>
    <property type="project" value="TreeGrafter"/>
</dbReference>